<accession>A0A5J4KNQ3</accession>
<evidence type="ECO:0000259" key="12">
    <source>
        <dbReference type="Pfam" id="PF00905"/>
    </source>
</evidence>
<feature type="domain" description="Penicillin-binding protein transpeptidase" evidence="12">
    <location>
        <begin position="2"/>
        <end position="163"/>
    </location>
</feature>
<keyword evidence="6" id="KW-0573">Peptidoglycan synthesis</keyword>
<name>A0A5J4KNQ3_9CHLR</name>
<dbReference type="InterPro" id="IPR012338">
    <property type="entry name" value="Beta-lactam/transpept-like"/>
</dbReference>
<evidence type="ECO:0000256" key="6">
    <source>
        <dbReference type="ARBA" id="ARBA00022984"/>
    </source>
</evidence>
<dbReference type="EMBL" id="BKZW01000001">
    <property type="protein sequence ID" value="GER87971.1"/>
    <property type="molecule type" value="Genomic_DNA"/>
</dbReference>
<keyword evidence="2" id="KW-1003">Cell membrane</keyword>
<dbReference type="GO" id="GO:0071555">
    <property type="term" value="P:cell wall organization"/>
    <property type="evidence" value="ECO:0007669"/>
    <property type="project" value="UniProtKB-KW"/>
</dbReference>
<keyword evidence="4" id="KW-0808">Transferase</keyword>
<comment type="catalytic activity">
    <reaction evidence="10">
        <text>[GlcNAc-(1-&gt;4)-Mur2Ac(oyl-L-Ala-gamma-D-Glu-L-Lys-D-Ala-D-Ala)](n)-di-trans,octa-cis-undecaprenyl diphosphate + beta-D-GlcNAc-(1-&gt;4)-Mur2Ac(oyl-L-Ala-gamma-D-Glu-L-Lys-D-Ala-D-Ala)-di-trans,octa-cis-undecaprenyl diphosphate = [GlcNAc-(1-&gt;4)-Mur2Ac(oyl-L-Ala-gamma-D-Glu-L-Lys-D-Ala-D-Ala)](n+1)-di-trans,octa-cis-undecaprenyl diphosphate + di-trans,octa-cis-undecaprenyl diphosphate + H(+)</text>
        <dbReference type="Rhea" id="RHEA:23708"/>
        <dbReference type="Rhea" id="RHEA-COMP:9602"/>
        <dbReference type="Rhea" id="RHEA-COMP:9603"/>
        <dbReference type="ChEBI" id="CHEBI:15378"/>
        <dbReference type="ChEBI" id="CHEBI:58405"/>
        <dbReference type="ChEBI" id="CHEBI:60033"/>
        <dbReference type="ChEBI" id="CHEBI:78435"/>
        <dbReference type="EC" id="2.4.99.28"/>
    </reaction>
</comment>
<dbReference type="GO" id="GO:0008955">
    <property type="term" value="F:peptidoglycan glycosyltransferase activity"/>
    <property type="evidence" value="ECO:0007669"/>
    <property type="project" value="UniProtKB-EC"/>
</dbReference>
<evidence type="ECO:0000256" key="1">
    <source>
        <dbReference type="ARBA" id="ARBA00004370"/>
    </source>
</evidence>
<feature type="region of interest" description="Disordered" evidence="11">
    <location>
        <begin position="251"/>
        <end position="278"/>
    </location>
</feature>
<gene>
    <name evidence="13" type="ORF">KDW_21330</name>
</gene>
<keyword evidence="3" id="KW-0328">Glycosyltransferase</keyword>
<evidence type="ECO:0000256" key="3">
    <source>
        <dbReference type="ARBA" id="ARBA00022676"/>
    </source>
</evidence>
<protein>
    <recommendedName>
        <fullName evidence="9">peptidoglycan glycosyltransferase</fullName>
        <ecNumber evidence="9">2.4.99.28</ecNumber>
    </recommendedName>
</protein>
<dbReference type="GO" id="GO:0008658">
    <property type="term" value="F:penicillin binding"/>
    <property type="evidence" value="ECO:0007669"/>
    <property type="project" value="InterPro"/>
</dbReference>
<evidence type="ECO:0000256" key="7">
    <source>
        <dbReference type="ARBA" id="ARBA00023136"/>
    </source>
</evidence>
<evidence type="ECO:0000313" key="14">
    <source>
        <dbReference type="Proteomes" id="UP000326912"/>
    </source>
</evidence>
<feature type="compositionally biased region" description="Pro residues" evidence="11">
    <location>
        <begin position="253"/>
        <end position="278"/>
    </location>
</feature>
<dbReference type="AlphaFoldDB" id="A0A5J4KNQ3"/>
<dbReference type="InterPro" id="IPR050396">
    <property type="entry name" value="Glycosyltr_51/Transpeptidase"/>
</dbReference>
<dbReference type="Pfam" id="PF00905">
    <property type="entry name" value="Transpeptidase"/>
    <property type="match status" value="1"/>
</dbReference>
<dbReference type="PANTHER" id="PTHR32282:SF11">
    <property type="entry name" value="PENICILLIN-BINDING PROTEIN 1B"/>
    <property type="match status" value="1"/>
</dbReference>
<dbReference type="EC" id="2.4.99.28" evidence="9"/>
<evidence type="ECO:0000256" key="4">
    <source>
        <dbReference type="ARBA" id="ARBA00022679"/>
    </source>
</evidence>
<evidence type="ECO:0000256" key="11">
    <source>
        <dbReference type="SAM" id="MobiDB-lite"/>
    </source>
</evidence>
<comment type="subcellular location">
    <subcellularLocation>
        <location evidence="1">Membrane</location>
    </subcellularLocation>
</comment>
<keyword evidence="5" id="KW-0133">Cell shape</keyword>
<comment type="caution">
    <text evidence="13">The sequence shown here is derived from an EMBL/GenBank/DDBJ whole genome shotgun (WGS) entry which is preliminary data.</text>
</comment>
<evidence type="ECO:0000256" key="9">
    <source>
        <dbReference type="ARBA" id="ARBA00044770"/>
    </source>
</evidence>
<keyword evidence="14" id="KW-1185">Reference proteome</keyword>
<organism evidence="13 14">
    <name type="scientific">Dictyobacter vulcani</name>
    <dbReference type="NCBI Taxonomy" id="2607529"/>
    <lineage>
        <taxon>Bacteria</taxon>
        <taxon>Bacillati</taxon>
        <taxon>Chloroflexota</taxon>
        <taxon>Ktedonobacteria</taxon>
        <taxon>Ktedonobacterales</taxon>
        <taxon>Dictyobacteraceae</taxon>
        <taxon>Dictyobacter</taxon>
    </lineage>
</organism>
<dbReference type="GO" id="GO:0008360">
    <property type="term" value="P:regulation of cell shape"/>
    <property type="evidence" value="ECO:0007669"/>
    <property type="project" value="UniProtKB-KW"/>
</dbReference>
<dbReference type="Proteomes" id="UP000326912">
    <property type="component" value="Unassembled WGS sequence"/>
</dbReference>
<dbReference type="PANTHER" id="PTHR32282">
    <property type="entry name" value="BINDING PROTEIN TRANSPEPTIDASE, PUTATIVE-RELATED"/>
    <property type="match status" value="1"/>
</dbReference>
<dbReference type="GO" id="GO:0016020">
    <property type="term" value="C:membrane"/>
    <property type="evidence" value="ECO:0007669"/>
    <property type="project" value="UniProtKB-SubCell"/>
</dbReference>
<evidence type="ECO:0000256" key="2">
    <source>
        <dbReference type="ARBA" id="ARBA00022475"/>
    </source>
</evidence>
<keyword evidence="7" id="KW-0472">Membrane</keyword>
<sequence length="278" mass="29665">MTVRRGVSNSYNIPAVDAIEFAGVQNVMKMAGRMGLPNVAKTPPGSQVPAMALGTREESLLDMTTAYATFANKGVRMPQTTVLQINNNQGKPVYKFDALHPKGDRVIGEDVAFLISSVISDNVARREEFASPNPLELDGRPVAAKTGTTDGFKDNWTMGYTPHLAVGVWAGNSDNTPMQDVIGITGAGPIWQDVFQYANDKYHFGQDGFVPPPNVHQATVSAYTGLLPHLGEQTVTDWFIDGTVPTVQGIYVPPAPPKPTKPGKPGPVPSPTPGTPGN</sequence>
<evidence type="ECO:0000256" key="10">
    <source>
        <dbReference type="ARBA" id="ARBA00049902"/>
    </source>
</evidence>
<dbReference type="GO" id="GO:0030288">
    <property type="term" value="C:outer membrane-bounded periplasmic space"/>
    <property type="evidence" value="ECO:0007669"/>
    <property type="project" value="TreeGrafter"/>
</dbReference>
<evidence type="ECO:0000313" key="13">
    <source>
        <dbReference type="EMBL" id="GER87971.1"/>
    </source>
</evidence>
<keyword evidence="8" id="KW-0961">Cell wall biogenesis/degradation</keyword>
<dbReference type="InterPro" id="IPR001460">
    <property type="entry name" value="PCN-bd_Tpept"/>
</dbReference>
<proteinExistence type="predicted"/>
<dbReference type="Gene3D" id="3.40.710.10">
    <property type="entry name" value="DD-peptidase/beta-lactamase superfamily"/>
    <property type="match status" value="1"/>
</dbReference>
<evidence type="ECO:0000256" key="5">
    <source>
        <dbReference type="ARBA" id="ARBA00022960"/>
    </source>
</evidence>
<dbReference type="RefSeq" id="WP_151755914.1">
    <property type="nucleotide sequence ID" value="NZ_BKZW01000001.1"/>
</dbReference>
<dbReference type="SUPFAM" id="SSF56601">
    <property type="entry name" value="beta-lactamase/transpeptidase-like"/>
    <property type="match status" value="1"/>
</dbReference>
<evidence type="ECO:0000256" key="8">
    <source>
        <dbReference type="ARBA" id="ARBA00023316"/>
    </source>
</evidence>
<reference evidence="13 14" key="1">
    <citation type="submission" date="2019-10" db="EMBL/GenBank/DDBJ databases">
        <title>Dictyobacter vulcani sp. nov., within the class Ktedonobacteria, isolated from soil of volcanic Mt. Zao.</title>
        <authorList>
            <person name="Zheng Y."/>
            <person name="Wang C.M."/>
            <person name="Sakai Y."/>
            <person name="Abe K."/>
            <person name="Yokota A."/>
            <person name="Yabe S."/>
        </authorList>
    </citation>
    <scope>NUCLEOTIDE SEQUENCE [LARGE SCALE GENOMIC DNA]</scope>
    <source>
        <strain evidence="13 14">W12</strain>
    </source>
</reference>
<dbReference type="GO" id="GO:0009252">
    <property type="term" value="P:peptidoglycan biosynthetic process"/>
    <property type="evidence" value="ECO:0007669"/>
    <property type="project" value="UniProtKB-KW"/>
</dbReference>